<organism evidence="2 3">
    <name type="scientific">Actinokineospora soli</name>
    <dbReference type="NCBI Taxonomy" id="1048753"/>
    <lineage>
        <taxon>Bacteria</taxon>
        <taxon>Bacillati</taxon>
        <taxon>Actinomycetota</taxon>
        <taxon>Actinomycetes</taxon>
        <taxon>Pseudonocardiales</taxon>
        <taxon>Pseudonocardiaceae</taxon>
        <taxon>Actinokineospora</taxon>
    </lineage>
</organism>
<keyword evidence="1" id="KW-1133">Transmembrane helix</keyword>
<comment type="caution">
    <text evidence="2">The sequence shown here is derived from an EMBL/GenBank/DDBJ whole genome shotgun (WGS) entry which is preliminary data.</text>
</comment>
<proteinExistence type="predicted"/>
<evidence type="ECO:0000313" key="2">
    <source>
        <dbReference type="EMBL" id="MFC7613739.1"/>
    </source>
</evidence>
<keyword evidence="1" id="KW-0472">Membrane</keyword>
<reference evidence="3" key="1">
    <citation type="journal article" date="2019" name="Int. J. Syst. Evol. Microbiol.">
        <title>The Global Catalogue of Microorganisms (GCM) 10K type strain sequencing project: providing services to taxonomists for standard genome sequencing and annotation.</title>
        <authorList>
            <consortium name="The Broad Institute Genomics Platform"/>
            <consortium name="The Broad Institute Genome Sequencing Center for Infectious Disease"/>
            <person name="Wu L."/>
            <person name="Ma J."/>
        </authorList>
    </citation>
    <scope>NUCLEOTIDE SEQUENCE [LARGE SCALE GENOMIC DNA]</scope>
    <source>
        <strain evidence="3">JCM 17695</strain>
    </source>
</reference>
<sequence>MTHDDWSYALPTIGFLLAVGHFYALASARWQRELPALSTHPWRPVEAAVLRGPGLRPALVELTEGGASRVVAVRLGPGHAHVIRRTGRAWTVTRGTTTLLRVDGSHGVAGGRPAVPGPTRLDAPVDGDRFTAALLEARRLRSSILRPLLLMVLAWAVFAFFARFGLIDRYVVQGAVFGSVLGLAAAFPQLRVVLPPDLGEWTWVSATLDPWTARADRTTAKGWVSLADGRHLRVSLLSTTPDFLGTVWEAGGFWVAGQPEPGRTYTAGFPDAPVAAAVRFSSVRK</sequence>
<evidence type="ECO:0000256" key="1">
    <source>
        <dbReference type="SAM" id="Phobius"/>
    </source>
</evidence>
<name>A0ABW2TKS5_9PSEU</name>
<evidence type="ECO:0000313" key="3">
    <source>
        <dbReference type="Proteomes" id="UP001596512"/>
    </source>
</evidence>
<keyword evidence="1" id="KW-0812">Transmembrane</keyword>
<dbReference type="EMBL" id="JBHTEY010000004">
    <property type="protein sequence ID" value="MFC7613739.1"/>
    <property type="molecule type" value="Genomic_DNA"/>
</dbReference>
<feature type="transmembrane region" description="Helical" evidence="1">
    <location>
        <begin position="144"/>
        <end position="164"/>
    </location>
</feature>
<protein>
    <submittedName>
        <fullName evidence="2">Uncharacterized protein</fullName>
    </submittedName>
</protein>
<dbReference type="Proteomes" id="UP001596512">
    <property type="component" value="Unassembled WGS sequence"/>
</dbReference>
<accession>A0ABW2TKS5</accession>
<feature type="transmembrane region" description="Helical" evidence="1">
    <location>
        <begin position="6"/>
        <end position="26"/>
    </location>
</feature>
<gene>
    <name evidence="2" type="ORF">ACFQV2_09295</name>
</gene>
<keyword evidence="3" id="KW-1185">Reference proteome</keyword>